<dbReference type="Gene3D" id="3.30.1140.40">
    <property type="entry name" value="Tctex-1"/>
    <property type="match status" value="1"/>
</dbReference>
<evidence type="ECO:0000313" key="1">
    <source>
        <dbReference type="EMBL" id="RKO98150.1"/>
    </source>
</evidence>
<dbReference type="OrthoDB" id="10059120at2759"/>
<dbReference type="InterPro" id="IPR038586">
    <property type="entry name" value="Tctex-1-like_sf"/>
</dbReference>
<dbReference type="Pfam" id="PF03645">
    <property type="entry name" value="Tctex-1"/>
    <property type="match status" value="1"/>
</dbReference>
<dbReference type="InterPro" id="IPR005334">
    <property type="entry name" value="Tctex-1-like"/>
</dbReference>
<evidence type="ECO:0000313" key="3">
    <source>
        <dbReference type="Proteomes" id="UP000268535"/>
    </source>
</evidence>
<protein>
    <submittedName>
        <fullName evidence="1">Tctex-1</fullName>
    </submittedName>
</protein>
<keyword evidence="4" id="KW-1185">Reference proteome</keyword>
<dbReference type="PANTHER" id="PTHR21255:SF4">
    <property type="entry name" value="DYNEIN LIGHT CHAIN TCTEX-TYPE"/>
    <property type="match status" value="1"/>
</dbReference>
<evidence type="ECO:0000313" key="4">
    <source>
        <dbReference type="Proteomes" id="UP000274922"/>
    </source>
</evidence>
<dbReference type="AlphaFoldDB" id="A0A4P9X9Z6"/>
<dbReference type="Proteomes" id="UP000268535">
    <property type="component" value="Unassembled WGS sequence"/>
</dbReference>
<reference evidence="3 4" key="1">
    <citation type="journal article" date="2018" name="Nat. Microbiol.">
        <title>Leveraging single-cell genomics to expand the fungal tree of life.</title>
        <authorList>
            <person name="Ahrendt S.R."/>
            <person name="Quandt C.A."/>
            <person name="Ciobanu D."/>
            <person name="Clum A."/>
            <person name="Salamov A."/>
            <person name="Andreopoulos B."/>
            <person name="Cheng J.F."/>
            <person name="Woyke T."/>
            <person name="Pelin A."/>
            <person name="Henrissat B."/>
            <person name="Reynolds N.K."/>
            <person name="Benny G.L."/>
            <person name="Smith M.E."/>
            <person name="James T.Y."/>
            <person name="Grigoriev I.V."/>
        </authorList>
    </citation>
    <scope>NUCLEOTIDE SEQUENCE [LARGE SCALE GENOMIC DNA]</scope>
    <source>
        <strain evidence="3 4">ATCC 52028</strain>
    </source>
</reference>
<organism evidence="2 4">
    <name type="scientific">Caulochytrium protostelioides</name>
    <dbReference type="NCBI Taxonomy" id="1555241"/>
    <lineage>
        <taxon>Eukaryota</taxon>
        <taxon>Fungi</taxon>
        <taxon>Fungi incertae sedis</taxon>
        <taxon>Chytridiomycota</taxon>
        <taxon>Chytridiomycota incertae sedis</taxon>
        <taxon>Chytridiomycetes</taxon>
        <taxon>Caulochytriales</taxon>
        <taxon>Caulochytriaceae</taxon>
        <taxon>Caulochytrium</taxon>
    </lineage>
</organism>
<reference evidence="1" key="3">
    <citation type="submission" date="2018-08" db="EMBL/GenBank/DDBJ databases">
        <title>Leveraging single-cell genomics to expand the Fungal Tree of Life.</title>
        <authorList>
            <consortium name="DOE Joint Genome Institute"/>
            <person name="Ahrendt S.R."/>
            <person name="Quandt C.A."/>
            <person name="Ciobanu D."/>
            <person name="Clum A."/>
            <person name="Salamov A."/>
            <person name="Andreopoulos B."/>
            <person name="Cheng J.-F."/>
            <person name="Woyke T."/>
            <person name="Pelin A."/>
            <person name="Henrissat B."/>
            <person name="Reynolds N."/>
            <person name="Benny G.L."/>
            <person name="Smith M.E."/>
            <person name="James T.Y."/>
            <person name="Grigoriev I.V."/>
        </authorList>
    </citation>
    <scope>NUCLEOTIDE SEQUENCE</scope>
    <source>
        <strain evidence="1">ATCC 52028</strain>
    </source>
</reference>
<gene>
    <name evidence="1" type="ORF">CAUPRSCDRAFT_9665</name>
    <name evidence="2" type="ORF">CXG81DRAFT_29580</name>
</gene>
<accession>A0A4P9X9Z6</accession>
<name>A0A4P9X9Z6_9FUNG</name>
<sequence length="114" mass="12587">MDGLRDESEEKAFVVDEVTSLLKEVVDSTIQNATYSHNKVGPWSTNIVEQSLKKLAGLNKPFKYIVTTTIMQKTGAGLHVASTCYWDATTDGSATYKFDAKTMYVIINVYGLAI</sequence>
<dbReference type="GO" id="GO:0005737">
    <property type="term" value="C:cytoplasm"/>
    <property type="evidence" value="ECO:0007669"/>
    <property type="project" value="TreeGrafter"/>
</dbReference>
<reference evidence="2" key="2">
    <citation type="submission" date="2018-04" db="EMBL/GenBank/DDBJ databases">
        <title>Leveraging single-cell genomics to expand the Fungal Tree of Life.</title>
        <authorList>
            <consortium name="DOE Joint Genome Institute"/>
            <person name="Ahrendt S.R."/>
            <person name="Quandt C.A."/>
            <person name="Ciobanu D."/>
            <person name="Clum A."/>
            <person name="Salamov A."/>
            <person name="Andreopoulos B."/>
            <person name="Cheng J.-F."/>
            <person name="Woyke T."/>
            <person name="Pelin A."/>
            <person name="Henrissat B."/>
            <person name="Benny G.L."/>
            <person name="Smith M.E."/>
            <person name="James T.Y."/>
            <person name="Grigoriev I.V."/>
        </authorList>
    </citation>
    <scope>NUCLEOTIDE SEQUENCE</scope>
    <source>
        <strain evidence="2">ATCC 52028</strain>
    </source>
</reference>
<evidence type="ECO:0000313" key="2">
    <source>
        <dbReference type="EMBL" id="RKP02184.1"/>
    </source>
</evidence>
<dbReference type="CDD" id="cd21455">
    <property type="entry name" value="DLC-like_DYNLT1_DYNLT3"/>
    <property type="match status" value="1"/>
</dbReference>
<dbReference type="GO" id="GO:0005868">
    <property type="term" value="C:cytoplasmic dynein complex"/>
    <property type="evidence" value="ECO:0007669"/>
    <property type="project" value="TreeGrafter"/>
</dbReference>
<dbReference type="PANTHER" id="PTHR21255">
    <property type="entry name" value="T-COMPLEX-ASSOCIATED-TESTIS-EXPRESSED 1/ DYNEIN LIGHT CHAIN"/>
    <property type="match status" value="1"/>
</dbReference>
<dbReference type="EMBL" id="ML014150">
    <property type="protein sequence ID" value="RKP02184.1"/>
    <property type="molecule type" value="Genomic_DNA"/>
</dbReference>
<proteinExistence type="predicted"/>
<dbReference type="Proteomes" id="UP000274922">
    <property type="component" value="Unassembled WGS sequence"/>
</dbReference>
<dbReference type="GO" id="GO:0007018">
    <property type="term" value="P:microtubule-based movement"/>
    <property type="evidence" value="ECO:0007669"/>
    <property type="project" value="TreeGrafter"/>
</dbReference>
<dbReference type="STRING" id="1555241.A0A4P9X9Z6"/>
<dbReference type="GO" id="GO:0045505">
    <property type="term" value="F:dynein intermediate chain binding"/>
    <property type="evidence" value="ECO:0007669"/>
    <property type="project" value="TreeGrafter"/>
</dbReference>
<dbReference type="EMBL" id="ML009112">
    <property type="protein sequence ID" value="RKO98150.1"/>
    <property type="molecule type" value="Genomic_DNA"/>
</dbReference>